<dbReference type="InterPro" id="IPR036291">
    <property type="entry name" value="NAD(P)-bd_dom_sf"/>
</dbReference>
<dbReference type="InterPro" id="IPR006140">
    <property type="entry name" value="D-isomer_DH_NAD-bd"/>
</dbReference>
<comment type="similarity">
    <text evidence="1 4">Belongs to the D-isomer specific 2-hydroxyacid dehydrogenase family.</text>
</comment>
<dbReference type="Proteomes" id="UP001501577">
    <property type="component" value="Unassembled WGS sequence"/>
</dbReference>
<evidence type="ECO:0000256" key="2">
    <source>
        <dbReference type="ARBA" id="ARBA00023002"/>
    </source>
</evidence>
<dbReference type="CDD" id="cd12155">
    <property type="entry name" value="PGDH_1"/>
    <property type="match status" value="1"/>
</dbReference>
<organism evidence="7 8">
    <name type="scientific">Tetragenococcus solitarius</name>
    <dbReference type="NCBI Taxonomy" id="71453"/>
    <lineage>
        <taxon>Bacteria</taxon>
        <taxon>Bacillati</taxon>
        <taxon>Bacillota</taxon>
        <taxon>Bacilli</taxon>
        <taxon>Lactobacillales</taxon>
        <taxon>Enterococcaceae</taxon>
        <taxon>Tetragenococcus</taxon>
    </lineage>
</organism>
<dbReference type="SUPFAM" id="SSF51735">
    <property type="entry name" value="NAD(P)-binding Rossmann-fold domains"/>
    <property type="match status" value="1"/>
</dbReference>
<evidence type="ECO:0000256" key="4">
    <source>
        <dbReference type="RuleBase" id="RU003719"/>
    </source>
</evidence>
<evidence type="ECO:0000259" key="6">
    <source>
        <dbReference type="Pfam" id="PF02826"/>
    </source>
</evidence>
<dbReference type="Gene3D" id="3.40.50.720">
    <property type="entry name" value="NAD(P)-binding Rossmann-like Domain"/>
    <property type="match status" value="2"/>
</dbReference>
<feature type="domain" description="D-isomer specific 2-hydroxyacid dehydrogenase catalytic" evidence="5">
    <location>
        <begin position="28"/>
        <end position="306"/>
    </location>
</feature>
<protein>
    <submittedName>
        <fullName evidence="7">Phosphoglycerate dehydrogenase</fullName>
    </submittedName>
</protein>
<dbReference type="InterPro" id="IPR006139">
    <property type="entry name" value="D-isomer_2_OHA_DH_cat_dom"/>
</dbReference>
<evidence type="ECO:0000256" key="1">
    <source>
        <dbReference type="ARBA" id="ARBA00005854"/>
    </source>
</evidence>
<sequence>MSKYILSDRPFRKEFDEKIAEIDSDYRFVLEDELVNDANWQNVEITIGWKKHWKDKLLYEGTPLKWVQSISAGVDYLPLDEFANYNVKLSNSSGVHAQAIADHLLAILFMQNRGLFSAIQNQRHAKWEVNGDDYAFMQDLRVLIVGTGKIGQRLASYLDFFNSKPIGINTNGREIEHFKETYSLSELDKQASKADVVINILPLTEDTYHLYNTEFFKNMKTTATFINVGRGPSVSTTDLYQALQEHEIAFAAIDVFEQEPLPADHPLWQLENILITPHISGFTPHFQKKFMKIFLNNLSSFIKEGKIIENEVSLTSGY</sequence>
<dbReference type="Pfam" id="PF02826">
    <property type="entry name" value="2-Hacid_dh_C"/>
    <property type="match status" value="1"/>
</dbReference>
<evidence type="ECO:0000313" key="7">
    <source>
        <dbReference type="EMBL" id="GAA3023326.1"/>
    </source>
</evidence>
<dbReference type="PANTHER" id="PTHR43333">
    <property type="entry name" value="2-HACID_DH_C DOMAIN-CONTAINING PROTEIN"/>
    <property type="match status" value="1"/>
</dbReference>
<evidence type="ECO:0000313" key="8">
    <source>
        <dbReference type="Proteomes" id="UP001501577"/>
    </source>
</evidence>
<evidence type="ECO:0000259" key="5">
    <source>
        <dbReference type="Pfam" id="PF00389"/>
    </source>
</evidence>
<dbReference type="SUPFAM" id="SSF52283">
    <property type="entry name" value="Formate/glycerate dehydrogenase catalytic domain-like"/>
    <property type="match status" value="1"/>
</dbReference>
<gene>
    <name evidence="7" type="ORF">GCM10019998_20040</name>
</gene>
<dbReference type="RefSeq" id="WP_068706789.1">
    <property type="nucleotide sequence ID" value="NZ_BAAAXQ010000064.1"/>
</dbReference>
<dbReference type="PANTHER" id="PTHR43333:SF1">
    <property type="entry name" value="D-ISOMER SPECIFIC 2-HYDROXYACID DEHYDROGENASE NAD-BINDING DOMAIN-CONTAINING PROTEIN"/>
    <property type="match status" value="1"/>
</dbReference>
<keyword evidence="3" id="KW-0520">NAD</keyword>
<reference evidence="8" key="1">
    <citation type="journal article" date="2019" name="Int. J. Syst. Evol. Microbiol.">
        <title>The Global Catalogue of Microorganisms (GCM) 10K type strain sequencing project: providing services to taxonomists for standard genome sequencing and annotation.</title>
        <authorList>
            <consortium name="The Broad Institute Genomics Platform"/>
            <consortium name="The Broad Institute Genome Sequencing Center for Infectious Disease"/>
            <person name="Wu L."/>
            <person name="Ma J."/>
        </authorList>
    </citation>
    <scope>NUCLEOTIDE SEQUENCE [LARGE SCALE GENOMIC DNA]</scope>
    <source>
        <strain evidence="8">JCM 8736</strain>
    </source>
</reference>
<feature type="domain" description="D-isomer specific 2-hydroxyacid dehydrogenase NAD-binding" evidence="6">
    <location>
        <begin position="106"/>
        <end position="280"/>
    </location>
</feature>
<name>A0ABP6KY90_9ENTE</name>
<evidence type="ECO:0000256" key="3">
    <source>
        <dbReference type="ARBA" id="ARBA00023027"/>
    </source>
</evidence>
<dbReference type="Pfam" id="PF00389">
    <property type="entry name" value="2-Hacid_dh"/>
    <property type="match status" value="1"/>
</dbReference>
<accession>A0ABP6KY90</accession>
<proteinExistence type="inferred from homology"/>
<dbReference type="EMBL" id="BAAAXQ010000064">
    <property type="protein sequence ID" value="GAA3023326.1"/>
    <property type="molecule type" value="Genomic_DNA"/>
</dbReference>
<keyword evidence="8" id="KW-1185">Reference proteome</keyword>
<comment type="caution">
    <text evidence="7">The sequence shown here is derived from an EMBL/GenBank/DDBJ whole genome shotgun (WGS) entry which is preliminary data.</text>
</comment>
<keyword evidence="2 4" id="KW-0560">Oxidoreductase</keyword>